<keyword evidence="2" id="KW-1185">Reference proteome</keyword>
<protein>
    <submittedName>
        <fullName evidence="1">HAD-IIA family hydrolase</fullName>
    </submittedName>
</protein>
<organism evidence="1 2">
    <name type="scientific">Sneathiella marina</name>
    <dbReference type="NCBI Taxonomy" id="2950108"/>
    <lineage>
        <taxon>Bacteria</taxon>
        <taxon>Pseudomonadati</taxon>
        <taxon>Pseudomonadota</taxon>
        <taxon>Alphaproteobacteria</taxon>
        <taxon>Sneathiellales</taxon>
        <taxon>Sneathiellaceae</taxon>
        <taxon>Sneathiella</taxon>
    </lineage>
</organism>
<evidence type="ECO:0000313" key="1">
    <source>
        <dbReference type="EMBL" id="USG60900.1"/>
    </source>
</evidence>
<accession>A0ABY4W180</accession>
<evidence type="ECO:0000313" key="2">
    <source>
        <dbReference type="Proteomes" id="UP001056291"/>
    </source>
</evidence>
<dbReference type="NCBIfam" id="TIGR01460">
    <property type="entry name" value="HAD-SF-IIA"/>
    <property type="match status" value="1"/>
</dbReference>
<dbReference type="EMBL" id="CP098747">
    <property type="protein sequence ID" value="USG60900.1"/>
    <property type="molecule type" value="Genomic_DNA"/>
</dbReference>
<dbReference type="GO" id="GO:0016787">
    <property type="term" value="F:hydrolase activity"/>
    <property type="evidence" value="ECO:0007669"/>
    <property type="project" value="UniProtKB-KW"/>
</dbReference>
<dbReference type="RefSeq" id="WP_251933822.1">
    <property type="nucleotide sequence ID" value="NZ_CP098747.1"/>
</dbReference>
<reference evidence="1" key="1">
    <citation type="submission" date="2022-06" db="EMBL/GenBank/DDBJ databases">
        <title>Sneathiella actinostolidae sp. nov., isolated from a sea anemonein the Western Pacific Ocean.</title>
        <authorList>
            <person name="Wei M.J."/>
        </authorList>
    </citation>
    <scope>NUCLEOTIDE SEQUENCE</scope>
    <source>
        <strain evidence="1">PHK-P5</strain>
    </source>
</reference>
<sequence>MRQPTARAAEIFRRYEDIRHRLPRADFPTRSHSIEHLEDLADEIDVFFLDAFGVLNVGDSPVPGAVERLRALTDLGKQIFVITNGASYGAANVLEKYRSFGFDFAPHQVISSRNTARAALMTFASQMIWGVVAMPTAGLDEIDAKTVLLLDDPETYDEVDGVLFLSSAEWTPARQILLTRSLQKKPRPVLVGNPDLVAPREYGLSLEPGYYAHELADETGINPQFFGKPFASIFTYGLAQPALKEIPKHRVAMVGDTLHTDILGGAAAGIRTVLITDHGLLKDENIPELIASSGIVPDFISRTT</sequence>
<dbReference type="PANTHER" id="PTHR19288">
    <property type="entry name" value="4-NITROPHENYLPHOSPHATASE-RELATED"/>
    <property type="match status" value="1"/>
</dbReference>
<proteinExistence type="predicted"/>
<dbReference type="Gene3D" id="3.40.50.1000">
    <property type="entry name" value="HAD superfamily/HAD-like"/>
    <property type="match status" value="2"/>
</dbReference>
<dbReference type="Pfam" id="PF13344">
    <property type="entry name" value="Hydrolase_6"/>
    <property type="match status" value="1"/>
</dbReference>
<dbReference type="InterPro" id="IPR036412">
    <property type="entry name" value="HAD-like_sf"/>
</dbReference>
<dbReference type="Proteomes" id="UP001056291">
    <property type="component" value="Chromosome"/>
</dbReference>
<dbReference type="Pfam" id="PF13242">
    <property type="entry name" value="Hydrolase_like"/>
    <property type="match status" value="1"/>
</dbReference>
<name>A0ABY4W180_9PROT</name>
<dbReference type="InterPro" id="IPR006357">
    <property type="entry name" value="HAD-SF_hydro_IIA"/>
</dbReference>
<dbReference type="InterPro" id="IPR023214">
    <property type="entry name" value="HAD_sf"/>
</dbReference>
<dbReference type="SUPFAM" id="SSF56784">
    <property type="entry name" value="HAD-like"/>
    <property type="match status" value="1"/>
</dbReference>
<keyword evidence="1" id="KW-0378">Hydrolase</keyword>
<gene>
    <name evidence="1" type="ORF">NBZ79_17215</name>
</gene>
<dbReference type="PANTHER" id="PTHR19288:SF46">
    <property type="entry name" value="HALOACID DEHALOGENASE-LIKE HYDROLASE DOMAIN-CONTAINING PROTEIN 2"/>
    <property type="match status" value="1"/>
</dbReference>